<proteinExistence type="predicted"/>
<reference evidence="2" key="1">
    <citation type="submission" date="2020-10" db="EMBL/GenBank/DDBJ databases">
        <authorList>
            <person name="Gilroy R."/>
        </authorList>
    </citation>
    <scope>NUCLEOTIDE SEQUENCE</scope>
    <source>
        <strain evidence="2">ChiBcec6-7307</strain>
    </source>
</reference>
<dbReference type="InterPro" id="IPR003607">
    <property type="entry name" value="HD/PDEase_dom"/>
</dbReference>
<dbReference type="SMART" id="SM00471">
    <property type="entry name" value="HDc"/>
    <property type="match status" value="1"/>
</dbReference>
<organism evidence="2 3">
    <name type="scientific">Candidatus Merdiplasma excrementigallinarum</name>
    <dbReference type="NCBI Taxonomy" id="2840864"/>
    <lineage>
        <taxon>Bacteria</taxon>
        <taxon>Bacillati</taxon>
        <taxon>Bacillota</taxon>
        <taxon>Clostridia</taxon>
        <taxon>Lachnospirales</taxon>
        <taxon>Lachnospiraceae</taxon>
        <taxon>Lachnospiraceae incertae sedis</taxon>
        <taxon>Candidatus Merdiplasma</taxon>
    </lineage>
</organism>
<accession>A0A9D1NZN5</accession>
<dbReference type="InterPro" id="IPR006674">
    <property type="entry name" value="HD_domain"/>
</dbReference>
<dbReference type="EMBL" id="DVOS01000040">
    <property type="protein sequence ID" value="HIV23195.1"/>
    <property type="molecule type" value="Genomic_DNA"/>
</dbReference>
<reference evidence="2" key="2">
    <citation type="journal article" date="2021" name="PeerJ">
        <title>Extensive microbial diversity within the chicken gut microbiome revealed by metagenomics and culture.</title>
        <authorList>
            <person name="Gilroy R."/>
            <person name="Ravi A."/>
            <person name="Getino M."/>
            <person name="Pursley I."/>
            <person name="Horton D.L."/>
            <person name="Alikhan N.F."/>
            <person name="Baker D."/>
            <person name="Gharbi K."/>
            <person name="Hall N."/>
            <person name="Watson M."/>
            <person name="Adriaenssens E.M."/>
            <person name="Foster-Nyarko E."/>
            <person name="Jarju S."/>
            <person name="Secka A."/>
            <person name="Antonio M."/>
            <person name="Oren A."/>
            <person name="Chaudhuri R.R."/>
            <person name="La Ragione R."/>
            <person name="Hildebrand F."/>
            <person name="Pallen M.J."/>
        </authorList>
    </citation>
    <scope>NUCLEOTIDE SEQUENCE</scope>
    <source>
        <strain evidence="2">ChiBcec6-7307</strain>
    </source>
</reference>
<feature type="domain" description="HD/PDEase" evidence="1">
    <location>
        <begin position="29"/>
        <end position="144"/>
    </location>
</feature>
<name>A0A9D1NZN5_9FIRM</name>
<dbReference type="Gene3D" id="1.10.3210.10">
    <property type="entry name" value="Hypothetical protein af1432"/>
    <property type="match status" value="1"/>
</dbReference>
<gene>
    <name evidence="2" type="ORF">IAC80_04565</name>
</gene>
<dbReference type="CDD" id="cd00077">
    <property type="entry name" value="HDc"/>
    <property type="match status" value="1"/>
</dbReference>
<dbReference type="AlphaFoldDB" id="A0A9D1NZN5"/>
<dbReference type="SUPFAM" id="SSF109604">
    <property type="entry name" value="HD-domain/PDEase-like"/>
    <property type="match status" value="1"/>
</dbReference>
<evidence type="ECO:0000313" key="3">
    <source>
        <dbReference type="Proteomes" id="UP000886889"/>
    </source>
</evidence>
<protein>
    <submittedName>
        <fullName evidence="2">HD domain-containing protein</fullName>
    </submittedName>
</protein>
<evidence type="ECO:0000259" key="1">
    <source>
        <dbReference type="SMART" id="SM00471"/>
    </source>
</evidence>
<sequence>MERIQKIWEHPLYQQCLSRIRALEENRIFCRHTPEHFLDVARLAWIQVLEQGLDVSRPVVYGAALLHDIGRFRQYEEQIPHEQASAELAEQILPACGFSLRETRQILDMIGSHRRKEHSDPVNAAFYRADKLSRCCFLCRAREECDWSPEKKNLTIKY</sequence>
<dbReference type="Pfam" id="PF01966">
    <property type="entry name" value="HD"/>
    <property type="match status" value="1"/>
</dbReference>
<comment type="caution">
    <text evidence="2">The sequence shown here is derived from an EMBL/GenBank/DDBJ whole genome shotgun (WGS) entry which is preliminary data.</text>
</comment>
<evidence type="ECO:0000313" key="2">
    <source>
        <dbReference type="EMBL" id="HIV23195.1"/>
    </source>
</evidence>
<dbReference type="Proteomes" id="UP000886889">
    <property type="component" value="Unassembled WGS sequence"/>
</dbReference>